<dbReference type="PRINTS" id="PR00385">
    <property type="entry name" value="P450"/>
</dbReference>
<keyword evidence="9 12" id="KW-0472">Membrane</keyword>
<reference evidence="13" key="1">
    <citation type="journal article" date="2023" name="Plant J.">
        <title>The genome of the king protea, Protea cynaroides.</title>
        <authorList>
            <person name="Chang J."/>
            <person name="Duong T.A."/>
            <person name="Schoeman C."/>
            <person name="Ma X."/>
            <person name="Roodt D."/>
            <person name="Barker N."/>
            <person name="Li Z."/>
            <person name="Van de Peer Y."/>
            <person name="Mizrachi E."/>
        </authorList>
    </citation>
    <scope>NUCLEOTIDE SEQUENCE</scope>
    <source>
        <tissue evidence="13">Young leaves</tissue>
    </source>
</reference>
<evidence type="ECO:0000256" key="1">
    <source>
        <dbReference type="ARBA" id="ARBA00004167"/>
    </source>
</evidence>
<feature type="binding site" description="axial binding residue" evidence="10">
    <location>
        <position position="457"/>
    </location>
    <ligand>
        <name>heme</name>
        <dbReference type="ChEBI" id="CHEBI:30413"/>
    </ligand>
    <ligandPart>
        <name>Fe</name>
        <dbReference type="ChEBI" id="CHEBI:18248"/>
    </ligandPart>
</feature>
<evidence type="ECO:0000313" key="14">
    <source>
        <dbReference type="Proteomes" id="UP001141806"/>
    </source>
</evidence>
<keyword evidence="7 10" id="KW-0408">Iron</keyword>
<dbReference type="InterPro" id="IPR001128">
    <property type="entry name" value="Cyt_P450"/>
</dbReference>
<evidence type="ECO:0000256" key="7">
    <source>
        <dbReference type="ARBA" id="ARBA00023004"/>
    </source>
</evidence>
<dbReference type="GO" id="GO:0020037">
    <property type="term" value="F:heme binding"/>
    <property type="evidence" value="ECO:0007669"/>
    <property type="project" value="InterPro"/>
</dbReference>
<keyword evidence="14" id="KW-1185">Reference proteome</keyword>
<evidence type="ECO:0000313" key="13">
    <source>
        <dbReference type="EMBL" id="KAJ4972268.1"/>
    </source>
</evidence>
<proteinExistence type="inferred from homology"/>
<dbReference type="GO" id="GO:0005506">
    <property type="term" value="F:iron ion binding"/>
    <property type="evidence" value="ECO:0007669"/>
    <property type="project" value="InterPro"/>
</dbReference>
<evidence type="ECO:0000256" key="2">
    <source>
        <dbReference type="ARBA" id="ARBA00022617"/>
    </source>
</evidence>
<evidence type="ECO:0000256" key="9">
    <source>
        <dbReference type="ARBA" id="ARBA00023136"/>
    </source>
</evidence>
<dbReference type="InterPro" id="IPR017972">
    <property type="entry name" value="Cyt_P450_CS"/>
</dbReference>
<dbReference type="PANTHER" id="PTHR24298">
    <property type="entry name" value="FLAVONOID 3'-MONOOXYGENASE-RELATED"/>
    <property type="match status" value="1"/>
</dbReference>
<dbReference type="GO" id="GO:0016709">
    <property type="term" value="F:oxidoreductase activity, acting on paired donors, with incorporation or reduction of molecular oxygen, NAD(P)H as one donor, and incorporation of one atom of oxygen"/>
    <property type="evidence" value="ECO:0007669"/>
    <property type="project" value="TreeGrafter"/>
</dbReference>
<organism evidence="13 14">
    <name type="scientific">Protea cynaroides</name>
    <dbReference type="NCBI Taxonomy" id="273540"/>
    <lineage>
        <taxon>Eukaryota</taxon>
        <taxon>Viridiplantae</taxon>
        <taxon>Streptophyta</taxon>
        <taxon>Embryophyta</taxon>
        <taxon>Tracheophyta</taxon>
        <taxon>Spermatophyta</taxon>
        <taxon>Magnoliopsida</taxon>
        <taxon>Proteales</taxon>
        <taxon>Proteaceae</taxon>
        <taxon>Protea</taxon>
    </lineage>
</organism>
<dbReference type="EMBL" id="JAMYWD010000005">
    <property type="protein sequence ID" value="KAJ4972268.1"/>
    <property type="molecule type" value="Genomic_DNA"/>
</dbReference>
<keyword evidence="8 11" id="KW-0503">Monooxygenase</keyword>
<evidence type="ECO:0000256" key="10">
    <source>
        <dbReference type="PIRSR" id="PIRSR602401-1"/>
    </source>
</evidence>
<dbReference type="Pfam" id="PF00067">
    <property type="entry name" value="p450"/>
    <property type="match status" value="1"/>
</dbReference>
<dbReference type="FunFam" id="1.10.630.10:FF:000012">
    <property type="entry name" value="Cytochrome P450 family protein"/>
    <property type="match status" value="1"/>
</dbReference>
<comment type="similarity">
    <text evidence="11">Belongs to the cytochrome P450 family.</text>
</comment>
<protein>
    <recommendedName>
        <fullName evidence="15">Cytochrome P450</fullName>
    </recommendedName>
</protein>
<comment type="caution">
    <text evidence="13">The sequence shown here is derived from an EMBL/GenBank/DDBJ whole genome shotgun (WGS) entry which is preliminary data.</text>
</comment>
<keyword evidence="3 12" id="KW-0812">Transmembrane</keyword>
<accession>A0A9Q0QUD1</accession>
<evidence type="ECO:0000256" key="11">
    <source>
        <dbReference type="RuleBase" id="RU000461"/>
    </source>
</evidence>
<evidence type="ECO:0008006" key="15">
    <source>
        <dbReference type="Google" id="ProtNLM"/>
    </source>
</evidence>
<feature type="transmembrane region" description="Helical" evidence="12">
    <location>
        <begin position="6"/>
        <end position="24"/>
    </location>
</feature>
<dbReference type="GO" id="GO:0016020">
    <property type="term" value="C:membrane"/>
    <property type="evidence" value="ECO:0007669"/>
    <property type="project" value="UniProtKB-SubCell"/>
</dbReference>
<comment type="cofactor">
    <cofactor evidence="10">
        <name>heme</name>
        <dbReference type="ChEBI" id="CHEBI:30413"/>
    </cofactor>
</comment>
<dbReference type="PRINTS" id="PR00463">
    <property type="entry name" value="EP450I"/>
</dbReference>
<sequence length="513" mass="58670">MEYSWSIIFLSLCFSAALTIFISHTKTKKNKKTKLSLPPGPPRIPILGHIYLLPKFLTNPEHPLRDLFKKYGPIITFRIGSSTSIFIASHSLAHEALIQNGAAFNHRPGPVTPSCIFDNINLDCGSSTGNRWRFLRRNLTTVVLSPSRYKSFGGARRWVLQVFNDSLLKYHVESSEPVPVADRFRYAMFCLLLFLCFGEKLDEKIIKKIQETETAKLAKFNALGVFSLFPRLGKFIFRKNWEEMVNLRRIQLSVLLPLIKANRQRREKVKQENSDEKSFISYINSLFDLEVTEEGGRKLVDQEIASLISEVLDAGSDTTTSLFEWIMANLVKNQKIQEKLYSEIHGVVGSTEEIKEDDLEKMPYLKAVVLEGLRLHPPTHFVLPHTVKEDVVLNDYLIPKNALVNFMVGEMGRDPKVWEDPMEFKPERFLGDEGVKVDITGSKEIKMMPFSAGRRICPGLGLGTLHMEYFLANFVRDFKWMCVKGSDVDMSEKMEFTVMMATPLQAYVFPRPN</sequence>
<keyword evidence="4 10" id="KW-0479">Metal-binding</keyword>
<dbReference type="Gene3D" id="1.10.630.10">
    <property type="entry name" value="Cytochrome P450"/>
    <property type="match status" value="1"/>
</dbReference>
<evidence type="ECO:0000256" key="4">
    <source>
        <dbReference type="ARBA" id="ARBA00022723"/>
    </source>
</evidence>
<comment type="subcellular location">
    <subcellularLocation>
        <location evidence="1">Membrane</location>
        <topology evidence="1">Single-pass membrane protein</topology>
    </subcellularLocation>
</comment>
<keyword evidence="2 10" id="KW-0349">Heme</keyword>
<evidence type="ECO:0000256" key="5">
    <source>
        <dbReference type="ARBA" id="ARBA00022989"/>
    </source>
</evidence>
<dbReference type="InterPro" id="IPR051103">
    <property type="entry name" value="Plant_metabolite_P450s"/>
</dbReference>
<dbReference type="OrthoDB" id="1470350at2759"/>
<evidence type="ECO:0000256" key="8">
    <source>
        <dbReference type="ARBA" id="ARBA00023033"/>
    </source>
</evidence>
<dbReference type="InterPro" id="IPR002401">
    <property type="entry name" value="Cyt_P450_E_grp-I"/>
</dbReference>
<dbReference type="CDD" id="cd11075">
    <property type="entry name" value="CYP77_89"/>
    <property type="match status" value="1"/>
</dbReference>
<evidence type="ECO:0000256" key="3">
    <source>
        <dbReference type="ARBA" id="ARBA00022692"/>
    </source>
</evidence>
<dbReference type="InterPro" id="IPR036396">
    <property type="entry name" value="Cyt_P450_sf"/>
</dbReference>
<dbReference type="PANTHER" id="PTHR24298:SF800">
    <property type="entry name" value="CYTOCHROME P450 89A2-RELATED"/>
    <property type="match status" value="1"/>
</dbReference>
<dbReference type="SUPFAM" id="SSF48264">
    <property type="entry name" value="Cytochrome P450"/>
    <property type="match status" value="1"/>
</dbReference>
<gene>
    <name evidence="13" type="ORF">NE237_005367</name>
</gene>
<keyword evidence="5 12" id="KW-1133">Transmembrane helix</keyword>
<evidence type="ECO:0000256" key="12">
    <source>
        <dbReference type="SAM" id="Phobius"/>
    </source>
</evidence>
<dbReference type="Proteomes" id="UP001141806">
    <property type="component" value="Unassembled WGS sequence"/>
</dbReference>
<evidence type="ECO:0000256" key="6">
    <source>
        <dbReference type="ARBA" id="ARBA00023002"/>
    </source>
</evidence>
<name>A0A9Q0QUD1_9MAGN</name>
<dbReference type="AlphaFoldDB" id="A0A9Q0QUD1"/>
<dbReference type="PROSITE" id="PS00086">
    <property type="entry name" value="CYTOCHROME_P450"/>
    <property type="match status" value="1"/>
</dbReference>
<keyword evidence="6 11" id="KW-0560">Oxidoreductase</keyword>